<evidence type="ECO:0000259" key="8">
    <source>
        <dbReference type="Pfam" id="PF20684"/>
    </source>
</evidence>
<dbReference type="PANTHER" id="PTHR33048">
    <property type="entry name" value="PTH11-LIKE INTEGRAL MEMBRANE PROTEIN (AFU_ORTHOLOGUE AFUA_5G11245)"/>
    <property type="match status" value="1"/>
</dbReference>
<feature type="transmembrane region" description="Helical" evidence="7">
    <location>
        <begin position="103"/>
        <end position="126"/>
    </location>
</feature>
<comment type="subcellular location">
    <subcellularLocation>
        <location evidence="1">Membrane</location>
        <topology evidence="1">Multi-pass membrane protein</topology>
    </subcellularLocation>
</comment>
<dbReference type="Proteomes" id="UP001175261">
    <property type="component" value="Unassembled WGS sequence"/>
</dbReference>
<feature type="domain" description="Rhodopsin" evidence="8">
    <location>
        <begin position="55"/>
        <end position="190"/>
    </location>
</feature>
<protein>
    <recommendedName>
        <fullName evidence="8">Rhodopsin domain-containing protein</fullName>
    </recommendedName>
</protein>
<organism evidence="9 10">
    <name type="scientific">Sarocladium strictum</name>
    <name type="common">Black bundle disease fungus</name>
    <name type="synonym">Acremonium strictum</name>
    <dbReference type="NCBI Taxonomy" id="5046"/>
    <lineage>
        <taxon>Eukaryota</taxon>
        <taxon>Fungi</taxon>
        <taxon>Dikarya</taxon>
        <taxon>Ascomycota</taxon>
        <taxon>Pezizomycotina</taxon>
        <taxon>Sordariomycetes</taxon>
        <taxon>Hypocreomycetidae</taxon>
        <taxon>Hypocreales</taxon>
        <taxon>Sarocladiaceae</taxon>
        <taxon>Sarocladium</taxon>
    </lineage>
</organism>
<evidence type="ECO:0000256" key="1">
    <source>
        <dbReference type="ARBA" id="ARBA00004141"/>
    </source>
</evidence>
<gene>
    <name evidence="9" type="ORF">NLU13_1042</name>
</gene>
<dbReference type="PANTHER" id="PTHR33048:SF167">
    <property type="entry name" value="INTEGRAL MEMBRANE PROTEIN"/>
    <property type="match status" value="1"/>
</dbReference>
<evidence type="ECO:0000256" key="2">
    <source>
        <dbReference type="ARBA" id="ARBA00022692"/>
    </source>
</evidence>
<accession>A0AA39GSZ6</accession>
<comment type="similarity">
    <text evidence="5">Belongs to the SAT4 family.</text>
</comment>
<evidence type="ECO:0000256" key="5">
    <source>
        <dbReference type="ARBA" id="ARBA00038359"/>
    </source>
</evidence>
<reference evidence="9" key="1">
    <citation type="submission" date="2022-10" db="EMBL/GenBank/DDBJ databases">
        <title>Determination and structural analysis of whole genome sequence of Sarocladium strictum F4-1.</title>
        <authorList>
            <person name="Hu L."/>
            <person name="Jiang Y."/>
        </authorList>
    </citation>
    <scope>NUCLEOTIDE SEQUENCE</scope>
    <source>
        <strain evidence="9">F4-1</strain>
    </source>
</reference>
<evidence type="ECO:0000313" key="9">
    <source>
        <dbReference type="EMBL" id="KAK0391542.1"/>
    </source>
</evidence>
<keyword evidence="4 7" id="KW-0472">Membrane</keyword>
<feature type="transmembrane region" description="Helical" evidence="7">
    <location>
        <begin position="66"/>
        <end position="83"/>
    </location>
</feature>
<name>A0AA39GSZ6_SARSR</name>
<dbReference type="EMBL" id="JAPDFR010000001">
    <property type="protein sequence ID" value="KAK0391542.1"/>
    <property type="molecule type" value="Genomic_DNA"/>
</dbReference>
<proteinExistence type="inferred from homology"/>
<comment type="caution">
    <text evidence="9">The sequence shown here is derived from an EMBL/GenBank/DDBJ whole genome shotgun (WGS) entry which is preliminary data.</text>
</comment>
<keyword evidence="2 7" id="KW-0812">Transmembrane</keyword>
<evidence type="ECO:0000256" key="7">
    <source>
        <dbReference type="SAM" id="Phobius"/>
    </source>
</evidence>
<feature type="region of interest" description="Disordered" evidence="6">
    <location>
        <begin position="1"/>
        <end position="26"/>
    </location>
</feature>
<keyword evidence="3 7" id="KW-1133">Transmembrane helix</keyword>
<feature type="transmembrane region" description="Helical" evidence="7">
    <location>
        <begin position="138"/>
        <end position="159"/>
    </location>
</feature>
<feature type="transmembrane region" description="Helical" evidence="7">
    <location>
        <begin position="38"/>
        <end position="59"/>
    </location>
</feature>
<sequence length="209" mass="23984">MFGSSVVQRSAAGPPGPPPPSLDDLSPEEINANNSARIVGVVGFFHVLAFVFVVLRVYVRVKLVRAFGIDDALIVVVIIPYGLGRHGVVIPVADRTKMEQINFWKTVISDGFGLGILRISMAISLLRLNRDTKWYRWSLLSVIVFVILYTIQALVWLFVYCKPYSGWWEFQWMNPFDERCHDFNVFLSMTYWNIGQLKCDMFLYLILKQ</sequence>
<evidence type="ECO:0000256" key="6">
    <source>
        <dbReference type="SAM" id="MobiDB-lite"/>
    </source>
</evidence>
<evidence type="ECO:0000256" key="4">
    <source>
        <dbReference type="ARBA" id="ARBA00023136"/>
    </source>
</evidence>
<dbReference type="InterPro" id="IPR049326">
    <property type="entry name" value="Rhodopsin_dom_fungi"/>
</dbReference>
<dbReference type="InterPro" id="IPR052337">
    <property type="entry name" value="SAT4-like"/>
</dbReference>
<dbReference type="GO" id="GO:0016020">
    <property type="term" value="C:membrane"/>
    <property type="evidence" value="ECO:0007669"/>
    <property type="project" value="UniProtKB-SubCell"/>
</dbReference>
<evidence type="ECO:0000313" key="10">
    <source>
        <dbReference type="Proteomes" id="UP001175261"/>
    </source>
</evidence>
<dbReference type="AlphaFoldDB" id="A0AA39GSZ6"/>
<keyword evidence="10" id="KW-1185">Reference proteome</keyword>
<dbReference type="Pfam" id="PF20684">
    <property type="entry name" value="Fung_rhodopsin"/>
    <property type="match status" value="1"/>
</dbReference>
<evidence type="ECO:0000256" key="3">
    <source>
        <dbReference type="ARBA" id="ARBA00022989"/>
    </source>
</evidence>